<name>A0A1Z2XPP1_9FIRM</name>
<dbReference type="InterPro" id="IPR051162">
    <property type="entry name" value="T4SS_component"/>
</dbReference>
<dbReference type="PANTHER" id="PTHR30121">
    <property type="entry name" value="UNCHARACTERIZED PROTEIN YJGR-RELATED"/>
    <property type="match status" value="1"/>
</dbReference>
<keyword evidence="4" id="KW-1185">Reference proteome</keyword>
<evidence type="ECO:0000259" key="1">
    <source>
        <dbReference type="Pfam" id="PF01580"/>
    </source>
</evidence>
<accession>A0A1Z2XPP1</accession>
<dbReference type="PANTHER" id="PTHR30121:SF6">
    <property type="entry name" value="SLR6007 PROTEIN"/>
    <property type="match status" value="1"/>
</dbReference>
<feature type="domain" description="FtsK" evidence="1">
    <location>
        <begin position="316"/>
        <end position="375"/>
    </location>
</feature>
<dbReference type="NCBIfam" id="NF045971">
    <property type="entry name" value="conju_CD1110"/>
    <property type="match status" value="1"/>
</dbReference>
<evidence type="ECO:0000313" key="4">
    <source>
        <dbReference type="Proteomes" id="UP000196710"/>
    </source>
</evidence>
<sequence>MQKLQTVGADTLIYEPLEKPSFVVDGLIPTGLTLFCGAQKIGKSWLMLKLCLCVSQGIPLWDMPTREGDVLYLCLEDTFCRIQDRLFRLTDEASGRLHFAVASDKLSDGLAPMSFLPAPDYFKIGSRYVRVLAMTEYASWIHDDTVEELINLDTEMILSVNFMPVHTEEAVKYYTKKLDSLEANSMRFQQKQLQRMQVASPEPYNFRKDRDAITDSLNDIIQKDLGMVVATVTIAHMADSLEQLDSDTELIRNVTRGKNCEFNICTEQQLDALNTALPYGLDRISMDRSLTTETLAAFVPFSAQEICDPTGVLYGQNAVTRNLVVVDRLAKSSGNGFVLGMTGGGKSFFCKNELVSLRLKYPPDKADFLLLDPEQEYGKVVTELGGEVYHVGQDSINPFDLEIDLGERNPLAYKTEFITTFCEKVSEGGGLDAQTKSLIDRAVRAVYKDYIKSKGRYLPPLLGDFRAALQKMSNPRAEELALSLERFVDGALNTFSKPTNIDTGNSLICYSLSGLRDQMKPIGTLITLDHLLGRVMRNYKAGKITFVYADEFALLFQDEDTGKFFSNLWRRIRKYNGYCTGATQNCEEVLDSESGRAMLSNTDFVVMLNQSPSNAQRLSELYKITENQRTYFTNTQPGHGLMKIGGAMIPFISTVPTDTKLYRMLSTNPREGKWS</sequence>
<reference evidence="2" key="1">
    <citation type="journal article" date="2017" name="Genome Announc.">
        <title>High-Quality Whole-Genome Sequences of the Oligo-Mouse-Microbiota Bacterial Community.</title>
        <authorList>
            <person name="Garzetti D."/>
            <person name="Brugiroux S."/>
            <person name="Bunk B."/>
            <person name="Pukall R."/>
            <person name="McCoy K.D."/>
            <person name="Macpherson A.J."/>
            <person name="Stecher B."/>
        </authorList>
    </citation>
    <scope>NUCLEOTIDE SEQUENCE</scope>
    <source>
        <strain evidence="2">KB18</strain>
    </source>
</reference>
<dbReference type="InterPro" id="IPR002543">
    <property type="entry name" value="FtsK_dom"/>
</dbReference>
<dbReference type="Proteomes" id="UP000196710">
    <property type="component" value="Chromosome"/>
</dbReference>
<dbReference type="InterPro" id="IPR027417">
    <property type="entry name" value="P-loop_NTPase"/>
</dbReference>
<evidence type="ECO:0000313" key="2">
    <source>
        <dbReference type="EMBL" id="ASB40422.1"/>
    </source>
</evidence>
<dbReference type="EMBL" id="CP065321">
    <property type="protein sequence ID" value="QQR29713.1"/>
    <property type="molecule type" value="Genomic_DNA"/>
</dbReference>
<dbReference type="KEGG" id="amur:ADH66_06940"/>
<reference evidence="4" key="2">
    <citation type="submission" date="2017-05" db="EMBL/GenBank/DDBJ databases">
        <title>Improved OligoMM genomes.</title>
        <authorList>
            <person name="Garzetti D."/>
        </authorList>
    </citation>
    <scope>NUCLEOTIDE SEQUENCE [LARGE SCALE GENOMIC DNA]</scope>
    <source>
        <strain evidence="4">KB18</strain>
    </source>
</reference>
<protein>
    <submittedName>
        <fullName evidence="3">AAA family ATPase</fullName>
    </submittedName>
</protein>
<dbReference type="Gene3D" id="1.10.8.730">
    <property type="match status" value="1"/>
</dbReference>
<dbReference type="Pfam" id="PF01580">
    <property type="entry name" value="FtsK_SpoIIIE"/>
    <property type="match status" value="1"/>
</dbReference>
<dbReference type="EMBL" id="CP021422">
    <property type="protein sequence ID" value="ASB40422.1"/>
    <property type="molecule type" value="Genomic_DNA"/>
</dbReference>
<dbReference type="AlphaFoldDB" id="A0A1Z2XPP1"/>
<dbReference type="Proteomes" id="UP000596035">
    <property type="component" value="Chromosome"/>
</dbReference>
<dbReference type="Pfam" id="PF13481">
    <property type="entry name" value="AAA_25"/>
    <property type="match status" value="1"/>
</dbReference>
<proteinExistence type="predicted"/>
<evidence type="ECO:0000313" key="3">
    <source>
        <dbReference type="EMBL" id="QQR29713.1"/>
    </source>
</evidence>
<dbReference type="SUPFAM" id="SSF52540">
    <property type="entry name" value="P-loop containing nucleoside triphosphate hydrolases"/>
    <property type="match status" value="2"/>
</dbReference>
<dbReference type="RefSeq" id="WP_066534051.1">
    <property type="nucleotide sequence ID" value="NZ_CP021422.1"/>
</dbReference>
<dbReference type="Gene3D" id="3.40.50.300">
    <property type="entry name" value="P-loop containing nucleotide triphosphate hydrolases"/>
    <property type="match status" value="2"/>
</dbReference>
<dbReference type="GO" id="GO:0005524">
    <property type="term" value="F:ATP binding"/>
    <property type="evidence" value="ECO:0007669"/>
    <property type="project" value="InterPro"/>
</dbReference>
<gene>
    <name evidence="2" type="ORF">ADH66_06940</name>
    <name evidence="3" type="ORF">I5Q82_17035</name>
</gene>
<dbReference type="GO" id="GO:0003677">
    <property type="term" value="F:DNA binding"/>
    <property type="evidence" value="ECO:0007669"/>
    <property type="project" value="InterPro"/>
</dbReference>
<reference evidence="3 5" key="3">
    <citation type="submission" date="2020-11" db="EMBL/GenBank/DDBJ databases">
        <title>Closed and high quality bacterial genomes of the OMM12 community.</title>
        <authorList>
            <person name="Marbouty M."/>
            <person name="Lamy-Besnier Q."/>
            <person name="Debarbieux L."/>
            <person name="Koszul R."/>
        </authorList>
    </citation>
    <scope>NUCLEOTIDE SEQUENCE [LARGE SCALE GENOMIC DNA]</scope>
    <source>
        <strain evidence="3 5">KB18</strain>
    </source>
</reference>
<organism evidence="3 5">
    <name type="scientific">Acutalibacter muris</name>
    <dbReference type="NCBI Taxonomy" id="1796620"/>
    <lineage>
        <taxon>Bacteria</taxon>
        <taxon>Bacillati</taxon>
        <taxon>Bacillota</taxon>
        <taxon>Clostridia</taxon>
        <taxon>Eubacteriales</taxon>
        <taxon>Acutalibacteraceae</taxon>
        <taxon>Acutalibacter</taxon>
    </lineage>
</organism>
<evidence type="ECO:0000313" key="5">
    <source>
        <dbReference type="Proteomes" id="UP000596035"/>
    </source>
</evidence>